<gene>
    <name evidence="1" type="ORF">IHE45_18G022800</name>
</gene>
<dbReference type="Proteomes" id="UP000827976">
    <property type="component" value="Chromosome 18"/>
</dbReference>
<accession>A0ACB7U5J4</accession>
<comment type="caution">
    <text evidence="1">The sequence shown here is derived from an EMBL/GenBank/DDBJ whole genome shotgun (WGS) entry which is preliminary data.</text>
</comment>
<reference evidence="2" key="1">
    <citation type="journal article" date="2022" name="Nat. Commun.">
        <title>Chromosome evolution and the genetic basis of agronomically important traits in greater yam.</title>
        <authorList>
            <person name="Bredeson J.V."/>
            <person name="Lyons J.B."/>
            <person name="Oniyinde I.O."/>
            <person name="Okereke N.R."/>
            <person name="Kolade O."/>
            <person name="Nnabue I."/>
            <person name="Nwadili C.O."/>
            <person name="Hribova E."/>
            <person name="Parker M."/>
            <person name="Nwogha J."/>
            <person name="Shu S."/>
            <person name="Carlson J."/>
            <person name="Kariba R."/>
            <person name="Muthemba S."/>
            <person name="Knop K."/>
            <person name="Barton G.J."/>
            <person name="Sherwood A.V."/>
            <person name="Lopez-Montes A."/>
            <person name="Asiedu R."/>
            <person name="Jamnadass R."/>
            <person name="Muchugi A."/>
            <person name="Goodstein D."/>
            <person name="Egesi C.N."/>
            <person name="Featherston J."/>
            <person name="Asfaw A."/>
            <person name="Simpson G.G."/>
            <person name="Dolezel J."/>
            <person name="Hendre P.S."/>
            <person name="Van Deynze A."/>
            <person name="Kumar P.L."/>
            <person name="Obidiegwu J.E."/>
            <person name="Bhattacharjee R."/>
            <person name="Rokhsar D.S."/>
        </authorList>
    </citation>
    <scope>NUCLEOTIDE SEQUENCE [LARGE SCALE GENOMIC DNA]</scope>
    <source>
        <strain evidence="2">cv. TDa95/00328</strain>
    </source>
</reference>
<organism evidence="1 2">
    <name type="scientific">Dioscorea alata</name>
    <name type="common">Purple yam</name>
    <dbReference type="NCBI Taxonomy" id="55571"/>
    <lineage>
        <taxon>Eukaryota</taxon>
        <taxon>Viridiplantae</taxon>
        <taxon>Streptophyta</taxon>
        <taxon>Embryophyta</taxon>
        <taxon>Tracheophyta</taxon>
        <taxon>Spermatophyta</taxon>
        <taxon>Magnoliopsida</taxon>
        <taxon>Liliopsida</taxon>
        <taxon>Dioscoreales</taxon>
        <taxon>Dioscoreaceae</taxon>
        <taxon>Dioscorea</taxon>
    </lineage>
</organism>
<dbReference type="EMBL" id="CM037028">
    <property type="protein sequence ID" value="KAH7655598.1"/>
    <property type="molecule type" value="Genomic_DNA"/>
</dbReference>
<evidence type="ECO:0000313" key="2">
    <source>
        <dbReference type="Proteomes" id="UP000827976"/>
    </source>
</evidence>
<keyword evidence="2" id="KW-1185">Reference proteome</keyword>
<name>A0ACB7U5J4_DIOAL</name>
<protein>
    <submittedName>
        <fullName evidence="1">Uncharacterized protein</fullName>
    </submittedName>
</protein>
<sequence length="161" mass="19120">MEAKNQEVKRVEENLRALLKEQLEKQAERHDQAIRELKEQQDKVMKEMRSLLLNLQPIQTGNTDSIIVVAVRSELELAYSKTIQPKLTRLELPRFNGDGLYDWLYRCNQYFELDDTTDSVKIKIASIHMEDRALQWHRNYLRCRKDRGVVLWKDYVAAMNV</sequence>
<proteinExistence type="predicted"/>
<evidence type="ECO:0000313" key="1">
    <source>
        <dbReference type="EMBL" id="KAH7655598.1"/>
    </source>
</evidence>